<dbReference type="AlphaFoldDB" id="A0A382LCH8"/>
<organism evidence="1">
    <name type="scientific">marine metagenome</name>
    <dbReference type="NCBI Taxonomy" id="408172"/>
    <lineage>
        <taxon>unclassified sequences</taxon>
        <taxon>metagenomes</taxon>
        <taxon>ecological metagenomes</taxon>
    </lineage>
</organism>
<gene>
    <name evidence="1" type="ORF">METZ01_LOCUS287250</name>
</gene>
<evidence type="ECO:0000313" key="1">
    <source>
        <dbReference type="EMBL" id="SVC34396.1"/>
    </source>
</evidence>
<evidence type="ECO:0008006" key="2">
    <source>
        <dbReference type="Google" id="ProtNLM"/>
    </source>
</evidence>
<accession>A0A382LCH8</accession>
<sequence length="241" mass="28531">MDQDIKEFCNQLNPDLILFNLINDEISVDLLKDLKKKYSTLNWFGDDQWRYDSFSKKIAQYFTYKVTTDKFSVEKYKKDGHSNVFLSQWAGVELYNINLTADEIDYIFDISFIGAYSPVRAWIIDYLKSNGINVECFGFNWPSGPISSEQMLNYFRLSKINLNLSNSVNNDFDFVKYNIINLFRSFRFLLQFKAKDFYNLAIKSLKGIKLFFRYEKTSEQIKARNFEIPMSYGFQITNYAL</sequence>
<protein>
    <recommendedName>
        <fullName evidence="2">DUF3880 domain-containing protein</fullName>
    </recommendedName>
</protein>
<reference evidence="1" key="1">
    <citation type="submission" date="2018-05" db="EMBL/GenBank/DDBJ databases">
        <authorList>
            <person name="Lanie J.A."/>
            <person name="Ng W.-L."/>
            <person name="Kazmierczak K.M."/>
            <person name="Andrzejewski T.M."/>
            <person name="Davidsen T.M."/>
            <person name="Wayne K.J."/>
            <person name="Tettelin H."/>
            <person name="Glass J.I."/>
            <person name="Rusch D."/>
            <person name="Podicherti R."/>
            <person name="Tsui H.-C.T."/>
            <person name="Winkler M.E."/>
        </authorList>
    </citation>
    <scope>NUCLEOTIDE SEQUENCE</scope>
</reference>
<dbReference type="EMBL" id="UINC01086175">
    <property type="protein sequence ID" value="SVC34396.1"/>
    <property type="molecule type" value="Genomic_DNA"/>
</dbReference>
<proteinExistence type="predicted"/>
<feature type="non-terminal residue" evidence="1">
    <location>
        <position position="241"/>
    </location>
</feature>
<name>A0A382LCH8_9ZZZZ</name>